<proteinExistence type="predicted"/>
<protein>
    <submittedName>
        <fullName evidence="1">Uncharacterized protein</fullName>
    </submittedName>
</protein>
<dbReference type="STRING" id="551995.SAMN05192574_102609"/>
<evidence type="ECO:0000313" key="2">
    <source>
        <dbReference type="Proteomes" id="UP000198942"/>
    </source>
</evidence>
<name>A0A1H8E7K8_9SPHI</name>
<dbReference type="AlphaFoldDB" id="A0A1H8E7K8"/>
<sequence length="46" mass="5419">MHKNIGRLVNVQISDVQIFECANFRCADMQMIERCFAVIYSDAKYF</sequence>
<evidence type="ECO:0000313" key="1">
    <source>
        <dbReference type="EMBL" id="SEN15400.1"/>
    </source>
</evidence>
<accession>A0A1H8E7K8</accession>
<reference evidence="2" key="1">
    <citation type="submission" date="2016-10" db="EMBL/GenBank/DDBJ databases">
        <authorList>
            <person name="Varghese N."/>
            <person name="Submissions S."/>
        </authorList>
    </citation>
    <scope>NUCLEOTIDE SEQUENCE [LARGE SCALE GENOMIC DNA]</scope>
    <source>
        <strain evidence="2">Gh-48</strain>
    </source>
</reference>
<dbReference type="Proteomes" id="UP000198942">
    <property type="component" value="Unassembled WGS sequence"/>
</dbReference>
<gene>
    <name evidence="1" type="ORF">SAMN05192574_102609</name>
</gene>
<organism evidence="1 2">
    <name type="scientific">Mucilaginibacter gossypiicola</name>
    <dbReference type="NCBI Taxonomy" id="551995"/>
    <lineage>
        <taxon>Bacteria</taxon>
        <taxon>Pseudomonadati</taxon>
        <taxon>Bacteroidota</taxon>
        <taxon>Sphingobacteriia</taxon>
        <taxon>Sphingobacteriales</taxon>
        <taxon>Sphingobacteriaceae</taxon>
        <taxon>Mucilaginibacter</taxon>
    </lineage>
</organism>
<keyword evidence="2" id="KW-1185">Reference proteome</keyword>
<dbReference type="EMBL" id="FOCL01000002">
    <property type="protein sequence ID" value="SEN15400.1"/>
    <property type="molecule type" value="Genomic_DNA"/>
</dbReference>